<sequence>MHEMLSFMVSVAAGVTSNLISKWLDRMLNKDCKH</sequence>
<reference evidence="1 2" key="2">
    <citation type="submission" date="2010-03" db="EMBL/GenBank/DDBJ databases">
        <authorList>
            <person name="Pajon A."/>
        </authorList>
    </citation>
    <scope>NUCLEOTIDE SEQUENCE [LARGE SCALE GENOMIC DNA]</scope>
    <source>
        <strain evidence="2">L2-6</strain>
    </source>
</reference>
<accession>D4K006</accession>
<name>D4K006_9FIRM</name>
<dbReference type="BioCyc" id="FPRA718252:G1375-1911-MONOMER"/>
<dbReference type="EMBL" id="FP929045">
    <property type="protein sequence ID" value="CBK99605.1"/>
    <property type="molecule type" value="Genomic_DNA"/>
</dbReference>
<dbReference type="Proteomes" id="UP000008804">
    <property type="component" value="Chromosome"/>
</dbReference>
<dbReference type="AlphaFoldDB" id="D4K006"/>
<dbReference type="KEGG" id="fpr:FP2_22580"/>
<organism evidence="1 2">
    <name type="scientific">Faecalibacterium prausnitzii L2-6</name>
    <dbReference type="NCBI Taxonomy" id="718252"/>
    <lineage>
        <taxon>Bacteria</taxon>
        <taxon>Bacillati</taxon>
        <taxon>Bacillota</taxon>
        <taxon>Clostridia</taxon>
        <taxon>Eubacteriales</taxon>
        <taxon>Oscillospiraceae</taxon>
        <taxon>Faecalibacterium</taxon>
    </lineage>
</organism>
<evidence type="ECO:0000313" key="2">
    <source>
        <dbReference type="Proteomes" id="UP000008804"/>
    </source>
</evidence>
<gene>
    <name evidence="1" type="ORF">FP2_22580</name>
</gene>
<dbReference type="HOGENOM" id="CLU_220709_0_1_9"/>
<reference evidence="1 2" key="1">
    <citation type="submission" date="2010-03" db="EMBL/GenBank/DDBJ databases">
        <title>The genome sequence of Faecalibacterium prausnitzii L2/6.</title>
        <authorList>
            <consortium name="metaHIT consortium -- http://www.metahit.eu/"/>
            <person name="Pajon A."/>
            <person name="Turner K."/>
            <person name="Parkhill J."/>
            <person name="Duncan S."/>
            <person name="Flint H."/>
        </authorList>
    </citation>
    <scope>NUCLEOTIDE SEQUENCE [LARGE SCALE GENOMIC DNA]</scope>
    <source>
        <strain evidence="2">L2-6</strain>
    </source>
</reference>
<evidence type="ECO:0000313" key="1">
    <source>
        <dbReference type="EMBL" id="CBK99605.1"/>
    </source>
</evidence>
<keyword evidence="2" id="KW-1185">Reference proteome</keyword>
<proteinExistence type="predicted"/>
<protein>
    <submittedName>
        <fullName evidence="1">Uncharacterized protein</fullName>
    </submittedName>
</protein>